<dbReference type="AlphaFoldDB" id="A0AA38H025"/>
<comment type="caution">
    <text evidence="3">The sequence shown here is derived from an EMBL/GenBank/DDBJ whole genome shotgun (WGS) entry which is preliminary data.</text>
</comment>
<reference evidence="3" key="1">
    <citation type="journal article" date="2022" name="G3 (Bethesda)">
        <title>High quality genome of the basidiomycete yeast Dioszegia hungarica PDD-24b-2 isolated from cloud water.</title>
        <authorList>
            <person name="Jarrige D."/>
            <person name="Haridas S."/>
            <person name="Bleykasten-Grosshans C."/>
            <person name="Joly M."/>
            <person name="Nadalig T."/>
            <person name="Sancelme M."/>
            <person name="Vuilleumier S."/>
            <person name="Grigoriev I.V."/>
            <person name="Amato P."/>
            <person name="Bringel F."/>
        </authorList>
    </citation>
    <scope>NUCLEOTIDE SEQUENCE</scope>
    <source>
        <strain evidence="3">PDD-24b-2</strain>
    </source>
</reference>
<dbReference type="EMBL" id="JAKWFO010000014">
    <property type="protein sequence ID" value="KAI9632177.1"/>
    <property type="molecule type" value="Genomic_DNA"/>
</dbReference>
<proteinExistence type="predicted"/>
<dbReference type="PANTHER" id="PTHR10672">
    <property type="entry name" value="ADDUCIN"/>
    <property type="match status" value="1"/>
</dbReference>
<dbReference type="SMART" id="SM01007">
    <property type="entry name" value="Aldolase_II"/>
    <property type="match status" value="1"/>
</dbReference>
<dbReference type="GO" id="GO:0051015">
    <property type="term" value="F:actin filament binding"/>
    <property type="evidence" value="ECO:0007669"/>
    <property type="project" value="TreeGrafter"/>
</dbReference>
<dbReference type="InterPro" id="IPR001303">
    <property type="entry name" value="Aldolase_II/adducin_N"/>
</dbReference>
<dbReference type="Proteomes" id="UP001164286">
    <property type="component" value="Unassembled WGS sequence"/>
</dbReference>
<keyword evidence="4" id="KW-1185">Reference proteome</keyword>
<accession>A0AA38H025</accession>
<feature type="domain" description="Class II aldolase/adducin N-terminal" evidence="2">
    <location>
        <begin position="74"/>
        <end position="258"/>
    </location>
</feature>
<dbReference type="SUPFAM" id="SSF53639">
    <property type="entry name" value="AraD/HMP-PK domain-like"/>
    <property type="match status" value="1"/>
</dbReference>
<evidence type="ECO:0000313" key="3">
    <source>
        <dbReference type="EMBL" id="KAI9632177.1"/>
    </source>
</evidence>
<dbReference type="PANTHER" id="PTHR10672:SF40">
    <property type="entry name" value="CLASS II ALDOLASE_ADDUCIN DOMAIN PROTEIN (AFU_ORTHOLOGUE AFUA_3G09800)"/>
    <property type="match status" value="1"/>
</dbReference>
<organism evidence="3 4">
    <name type="scientific">Dioszegia hungarica</name>
    <dbReference type="NCBI Taxonomy" id="4972"/>
    <lineage>
        <taxon>Eukaryota</taxon>
        <taxon>Fungi</taxon>
        <taxon>Dikarya</taxon>
        <taxon>Basidiomycota</taxon>
        <taxon>Agaricomycotina</taxon>
        <taxon>Tremellomycetes</taxon>
        <taxon>Tremellales</taxon>
        <taxon>Bulleribasidiaceae</taxon>
        <taxon>Dioszegia</taxon>
    </lineage>
</organism>
<feature type="region of interest" description="Disordered" evidence="1">
    <location>
        <begin position="1"/>
        <end position="27"/>
    </location>
</feature>
<dbReference type="GeneID" id="77727166"/>
<dbReference type="InterPro" id="IPR036409">
    <property type="entry name" value="Aldolase_II/adducin_N_sf"/>
</dbReference>
<dbReference type="InterPro" id="IPR051017">
    <property type="entry name" value="Aldolase-II_Adducin_sf"/>
</dbReference>
<evidence type="ECO:0000313" key="4">
    <source>
        <dbReference type="Proteomes" id="UP001164286"/>
    </source>
</evidence>
<feature type="compositionally biased region" description="Polar residues" evidence="1">
    <location>
        <begin position="16"/>
        <end position="27"/>
    </location>
</feature>
<dbReference type="FunFam" id="3.40.225.10:FF:000009">
    <property type="entry name" value="Class II aldolase/adducin N-terminal"/>
    <property type="match status" value="1"/>
</dbReference>
<gene>
    <name evidence="3" type="ORF">MKK02DRAFT_30053</name>
</gene>
<evidence type="ECO:0000256" key="1">
    <source>
        <dbReference type="SAM" id="MobiDB-lite"/>
    </source>
</evidence>
<dbReference type="NCBIfam" id="NF004855">
    <property type="entry name" value="PRK06208.1"/>
    <property type="match status" value="1"/>
</dbReference>
<sequence length="311" mass="34611">MSPIAIDAQPVPSHVPSKTTHPVFHQTTSDLPKNPLERTWRGDKEGKLRIEAYPSFMNATDEAGLLEKRQWVREHLAVAFRFWGKMGYGEGISGHITVRDPILRDHFWMNPFGVHFSSMTVSKLVLVTPEGFVHPTLGAQRPINMAGFYIHSAIHHARPEVEAAGHCHSLHGKAWSTFGRPVEITTQDSCLFYDNLAVYHNFGGIVLAAEEGDNIAKALGPKNKCCILQNHGLLTLGHTVDEAAYLFSALDNQCKVQLMIEAAAANGIQKTVIDDEDAQFTANTIQYHENVYFNLNPEVQLILEREPGVLL</sequence>
<protein>
    <submittedName>
        <fullName evidence="3">Arad-like aldolase/epimerase</fullName>
    </submittedName>
</protein>
<evidence type="ECO:0000259" key="2">
    <source>
        <dbReference type="SMART" id="SM01007"/>
    </source>
</evidence>
<dbReference type="Pfam" id="PF00596">
    <property type="entry name" value="Aldolase_II"/>
    <property type="match status" value="1"/>
</dbReference>
<dbReference type="RefSeq" id="XP_052941954.1">
    <property type="nucleotide sequence ID" value="XM_053087961.1"/>
</dbReference>
<name>A0AA38H025_9TREE</name>
<dbReference type="Gene3D" id="3.40.225.10">
    <property type="entry name" value="Class II aldolase/adducin N-terminal domain"/>
    <property type="match status" value="1"/>
</dbReference>
<dbReference type="GO" id="GO:0005856">
    <property type="term" value="C:cytoskeleton"/>
    <property type="evidence" value="ECO:0007669"/>
    <property type="project" value="TreeGrafter"/>
</dbReference>